<dbReference type="InterPro" id="IPR002891">
    <property type="entry name" value="APS"/>
</dbReference>
<dbReference type="NCBIfam" id="TIGR02034">
    <property type="entry name" value="CysN"/>
    <property type="match status" value="1"/>
</dbReference>
<evidence type="ECO:0000256" key="7">
    <source>
        <dbReference type="ARBA" id="ARBA00022695"/>
    </source>
</evidence>
<dbReference type="GO" id="GO:0004020">
    <property type="term" value="F:adenylylsulfate kinase activity"/>
    <property type="evidence" value="ECO:0007669"/>
    <property type="project" value="UniProtKB-EC"/>
</dbReference>
<dbReference type="SUPFAM" id="SSF52540">
    <property type="entry name" value="P-loop containing nucleoside triphosphate hydrolases"/>
    <property type="match status" value="2"/>
</dbReference>
<dbReference type="InterPro" id="IPR054696">
    <property type="entry name" value="GTP-eEF1A_C"/>
</dbReference>
<keyword evidence="17" id="KW-1185">Reference proteome</keyword>
<evidence type="ECO:0000256" key="6">
    <source>
        <dbReference type="ARBA" id="ARBA00022679"/>
    </source>
</evidence>
<feature type="domain" description="Tr-type G" evidence="15">
    <location>
        <begin position="24"/>
        <end position="236"/>
    </location>
</feature>
<comment type="similarity">
    <text evidence="3">In the C-terminal section; belongs to the APS kinase family.</text>
</comment>
<evidence type="ECO:0000259" key="15">
    <source>
        <dbReference type="PROSITE" id="PS51722"/>
    </source>
</evidence>
<dbReference type="Pfam" id="PF03144">
    <property type="entry name" value="GTP_EFTU_D2"/>
    <property type="match status" value="1"/>
</dbReference>
<comment type="similarity">
    <text evidence="4">In the N-terminal section; belongs to the TRAFAC class translation factor GTPase superfamily. Classic translation factor GTPase family. CysN/NodQ subfamily.</text>
</comment>
<evidence type="ECO:0000313" key="17">
    <source>
        <dbReference type="Proteomes" id="UP001271769"/>
    </source>
</evidence>
<comment type="catalytic activity">
    <reaction evidence="1 14">
        <text>adenosine 5'-phosphosulfate + ATP = 3'-phosphoadenylyl sulfate + ADP + H(+)</text>
        <dbReference type="Rhea" id="RHEA:24152"/>
        <dbReference type="ChEBI" id="CHEBI:15378"/>
        <dbReference type="ChEBI" id="CHEBI:30616"/>
        <dbReference type="ChEBI" id="CHEBI:58243"/>
        <dbReference type="ChEBI" id="CHEBI:58339"/>
        <dbReference type="ChEBI" id="CHEBI:456216"/>
        <dbReference type="EC" id="2.7.1.25"/>
    </reaction>
</comment>
<comment type="pathway">
    <text evidence="14">Sulfur metabolism; hydrogen sulfide biosynthesis; sulfite from sulfate: step 2/3.</text>
</comment>
<evidence type="ECO:0000256" key="2">
    <source>
        <dbReference type="ARBA" id="ARBA00002357"/>
    </source>
</evidence>
<dbReference type="PRINTS" id="PR00315">
    <property type="entry name" value="ELONGATNFCT"/>
</dbReference>
<keyword evidence="9 14" id="KW-0067">ATP-binding</keyword>
<evidence type="ECO:0000256" key="1">
    <source>
        <dbReference type="ARBA" id="ARBA00001823"/>
    </source>
</evidence>
<keyword evidence="14" id="KW-0597">Phosphoprotein</keyword>
<comment type="catalytic activity">
    <reaction evidence="13">
        <text>sulfate + ATP + H(+) = adenosine 5'-phosphosulfate + diphosphate</text>
        <dbReference type="Rhea" id="RHEA:18133"/>
        <dbReference type="ChEBI" id="CHEBI:15378"/>
        <dbReference type="ChEBI" id="CHEBI:16189"/>
        <dbReference type="ChEBI" id="CHEBI:30616"/>
        <dbReference type="ChEBI" id="CHEBI:33019"/>
        <dbReference type="ChEBI" id="CHEBI:58243"/>
        <dbReference type="EC" id="2.7.7.4"/>
    </reaction>
</comment>
<keyword evidence="10" id="KW-0342">GTP-binding</keyword>
<keyword evidence="6 14" id="KW-0808">Transferase</keyword>
<sequence>MTVLPLKTPKAIANSANDDAPANQARFPFAIVGHVDHGKSTLIGRLLHDTGSLPEGKLAELQAASDKRGGTLEWSFLLDSFQAERDQGITIDTTQIFFTTAKRPYVIIDAPGHKEFLKNAVSGVAQAQAALLVIDAAEGVREQSRRHALILQLLGLRQVAVIVNKIDLIEFDQARFQAVAREITAFLAELGLSPKAIVPISARHGDNVVERSPQTAWYKGETVIELLDGFEAARPATELALRLPVQDVFKFDHRRLVVGRIESGRIKVGDTLTFAPSGKSAKVATIEAWNAAPQIVAGAGQSVALTLDDELFIERGMVATHIERQPHLTHEALLRLFWLDQEPLEPGDRITLKVATSEYSVAVEGIRAVIDVDSLERQVADRVGQNGIAEVLVRSRSLMAVDLVDELAKTGRAVLVRDGDIVGGAVILGRAGEAKLAEEPRLIFSPDHLVTNAARASANGHQGAVIWLTGLSGSGKSTLAMGLERELFARGRQAYVLDGDALRSGLNNDLGFGPEARAENIRRTAEVARLFADAGLVVITSLISPYAAERERARNIIGANFHEVYVKADLATCEARDPKGLYARARAGEIKNFTGIDAPYEAPGSADLVIDTAAIGPDAALLALLGYVESATRSTKAAQSASA</sequence>
<comment type="function">
    <text evidence="12">Proposed to provide activated sulfate for transfer to Nod factor. ATP sulfurylase may be the GTPase, regulating ATP sulfurylase activity.</text>
</comment>
<comment type="function">
    <text evidence="2">APS kinase catalyzes the synthesis of activated sulfate.</text>
</comment>
<comment type="caution">
    <text evidence="16">The sequence shown here is derived from an EMBL/GenBank/DDBJ whole genome shotgun (WGS) entry which is preliminary data.</text>
</comment>
<evidence type="ECO:0000256" key="11">
    <source>
        <dbReference type="ARBA" id="ARBA00023268"/>
    </source>
</evidence>
<dbReference type="InterPro" id="IPR027417">
    <property type="entry name" value="P-loop_NTPase"/>
</dbReference>
<dbReference type="CDD" id="cd02027">
    <property type="entry name" value="APSK"/>
    <property type="match status" value="1"/>
</dbReference>
<dbReference type="InterPro" id="IPR011779">
    <property type="entry name" value="SO4_adenylTrfase_lsu"/>
</dbReference>
<comment type="subunit">
    <text evidence="5">Sulfate-activating enzymes, NodP and NodQ, may be physically associated.</text>
</comment>
<gene>
    <name evidence="14 16" type="primary">cysC</name>
    <name evidence="16" type="ORF">SMD31_19550</name>
</gene>
<dbReference type="InterPro" id="IPR004161">
    <property type="entry name" value="EFTu-like_2"/>
</dbReference>
<dbReference type="CDD" id="cd04166">
    <property type="entry name" value="CysN_ATPS"/>
    <property type="match status" value="1"/>
</dbReference>
<evidence type="ECO:0000256" key="3">
    <source>
        <dbReference type="ARBA" id="ARBA00005438"/>
    </source>
</evidence>
<evidence type="ECO:0000256" key="4">
    <source>
        <dbReference type="ARBA" id="ARBA00007237"/>
    </source>
</evidence>
<dbReference type="InterPro" id="IPR009000">
    <property type="entry name" value="Transl_B-barrel_sf"/>
</dbReference>
<evidence type="ECO:0000256" key="5">
    <source>
        <dbReference type="ARBA" id="ARBA00011760"/>
    </source>
</evidence>
<dbReference type="HAMAP" id="MF_00065">
    <property type="entry name" value="Adenylyl_sulf_kinase"/>
    <property type="match status" value="1"/>
</dbReference>
<evidence type="ECO:0000256" key="8">
    <source>
        <dbReference type="ARBA" id="ARBA00022741"/>
    </source>
</evidence>
<evidence type="ECO:0000256" key="12">
    <source>
        <dbReference type="ARBA" id="ARBA00024872"/>
    </source>
</evidence>
<evidence type="ECO:0000256" key="14">
    <source>
        <dbReference type="HAMAP-Rule" id="MF_00065"/>
    </source>
</evidence>
<dbReference type="InterPro" id="IPR031157">
    <property type="entry name" value="G_TR_CS"/>
</dbReference>
<dbReference type="Pfam" id="PF01583">
    <property type="entry name" value="APS_kinase"/>
    <property type="match status" value="1"/>
</dbReference>
<feature type="active site" description="Phosphoserine intermediate" evidence="14">
    <location>
        <position position="544"/>
    </location>
</feature>
<dbReference type="SUPFAM" id="SSF50465">
    <property type="entry name" value="EF-Tu/eEF-1alpha/eIF2-gamma C-terminal domain"/>
    <property type="match status" value="1"/>
</dbReference>
<proteinExistence type="inferred from homology"/>
<dbReference type="InterPro" id="IPR050100">
    <property type="entry name" value="TRAFAC_GTPase_members"/>
</dbReference>
<dbReference type="InterPro" id="IPR009001">
    <property type="entry name" value="Transl_elong_EF1A/Init_IF2_C"/>
</dbReference>
<dbReference type="EMBL" id="JAXCLX010000004">
    <property type="protein sequence ID" value="MDY0874146.1"/>
    <property type="molecule type" value="Genomic_DNA"/>
</dbReference>
<evidence type="ECO:0000256" key="10">
    <source>
        <dbReference type="ARBA" id="ARBA00023134"/>
    </source>
</evidence>
<organism evidence="16 17">
    <name type="scientific">Dongia rigui</name>
    <dbReference type="NCBI Taxonomy" id="940149"/>
    <lineage>
        <taxon>Bacteria</taxon>
        <taxon>Pseudomonadati</taxon>
        <taxon>Pseudomonadota</taxon>
        <taxon>Alphaproteobacteria</taxon>
        <taxon>Rhodospirillales</taxon>
        <taxon>Dongiaceae</taxon>
        <taxon>Dongia</taxon>
    </lineage>
</organism>
<dbReference type="NCBIfam" id="TIGR00455">
    <property type="entry name" value="apsK"/>
    <property type="match status" value="1"/>
</dbReference>
<dbReference type="InterPro" id="IPR041757">
    <property type="entry name" value="CysN_GTP-bd"/>
</dbReference>
<dbReference type="Pfam" id="PF22594">
    <property type="entry name" value="GTP-eEF1A_C"/>
    <property type="match status" value="1"/>
</dbReference>
<dbReference type="PROSITE" id="PS00301">
    <property type="entry name" value="G_TR_1"/>
    <property type="match status" value="1"/>
</dbReference>
<dbReference type="RefSeq" id="WP_320502620.1">
    <property type="nucleotide sequence ID" value="NZ_JAXCLX010000004.1"/>
</dbReference>
<evidence type="ECO:0000256" key="13">
    <source>
        <dbReference type="ARBA" id="ARBA00049370"/>
    </source>
</evidence>
<dbReference type="EC" id="2.7.1.25" evidence="14"/>
<dbReference type="Pfam" id="PF00009">
    <property type="entry name" value="GTP_EFTU"/>
    <property type="match status" value="1"/>
</dbReference>
<dbReference type="PANTHER" id="PTHR23115">
    <property type="entry name" value="TRANSLATION FACTOR"/>
    <property type="match status" value="1"/>
</dbReference>
<dbReference type="PROSITE" id="PS51722">
    <property type="entry name" value="G_TR_2"/>
    <property type="match status" value="1"/>
</dbReference>
<evidence type="ECO:0000313" key="16">
    <source>
        <dbReference type="EMBL" id="MDY0874146.1"/>
    </source>
</evidence>
<dbReference type="Gene3D" id="3.40.50.300">
    <property type="entry name" value="P-loop containing nucleotide triphosphate hydrolases"/>
    <property type="match status" value="2"/>
</dbReference>
<comment type="function">
    <text evidence="14">Catalyzes the synthesis of activated sulfate.</text>
</comment>
<dbReference type="InterPro" id="IPR059117">
    <property type="entry name" value="APS_kinase_dom"/>
</dbReference>
<name>A0ABU5E3P2_9PROT</name>
<keyword evidence="7" id="KW-0548">Nucleotidyltransferase</keyword>
<dbReference type="SUPFAM" id="SSF50447">
    <property type="entry name" value="Translation proteins"/>
    <property type="match status" value="1"/>
</dbReference>
<dbReference type="Gene3D" id="2.40.30.10">
    <property type="entry name" value="Translation factors"/>
    <property type="match status" value="2"/>
</dbReference>
<accession>A0ABU5E3P2</accession>
<dbReference type="InterPro" id="IPR000795">
    <property type="entry name" value="T_Tr_GTP-bd_dom"/>
</dbReference>
<keyword evidence="14 16" id="KW-0418">Kinase</keyword>
<evidence type="ECO:0000256" key="9">
    <source>
        <dbReference type="ARBA" id="ARBA00022840"/>
    </source>
</evidence>
<dbReference type="Proteomes" id="UP001271769">
    <property type="component" value="Unassembled WGS sequence"/>
</dbReference>
<feature type="binding site" evidence="14">
    <location>
        <begin position="470"/>
        <end position="477"/>
    </location>
    <ligand>
        <name>ATP</name>
        <dbReference type="ChEBI" id="CHEBI:30616"/>
    </ligand>
</feature>
<keyword evidence="11" id="KW-0511">Multifunctional enzyme</keyword>
<keyword evidence="8 14" id="KW-0547">Nucleotide-binding</keyword>
<protein>
    <recommendedName>
        <fullName evidence="14">Adenylyl-sulfate kinase</fullName>
        <ecNumber evidence="14">2.7.1.25</ecNumber>
    </recommendedName>
    <alternativeName>
        <fullName evidence="14">APS kinase</fullName>
    </alternativeName>
    <alternativeName>
        <fullName evidence="14">ATP adenosine-5'-phosphosulfate 3'-phosphotransferase</fullName>
    </alternativeName>
    <alternativeName>
        <fullName evidence="14">Adenosine-5'-phosphosulfate kinase</fullName>
    </alternativeName>
</protein>
<dbReference type="NCBIfam" id="NF003013">
    <property type="entry name" value="PRK03846.1"/>
    <property type="match status" value="1"/>
</dbReference>
<comment type="similarity">
    <text evidence="14">Belongs to the APS kinase family.</text>
</comment>
<reference evidence="16 17" key="1">
    <citation type="journal article" date="2013" name="Antonie Van Leeuwenhoek">
        <title>Dongia rigui sp. nov., isolated from freshwater of a large wetland in Korea.</title>
        <authorList>
            <person name="Baik K.S."/>
            <person name="Hwang Y.M."/>
            <person name="Choi J.S."/>
            <person name="Kwon J."/>
            <person name="Seong C.N."/>
        </authorList>
    </citation>
    <scope>NUCLEOTIDE SEQUENCE [LARGE SCALE GENOMIC DNA]</scope>
    <source>
        <strain evidence="16 17">04SU4-P</strain>
    </source>
</reference>